<protein>
    <submittedName>
        <fullName evidence="4">NUDIX domain-containing protein</fullName>
    </submittedName>
</protein>
<sequence length="149" mass="17044">MKEISAGGIVFRKRDDHLDVLLIQDRYGRTTLPKGHLEEGETVKQAALREVEEETGVKSQIVGDPLGVIHYRCRVPGKGPVMKEVTYYLMEALTEETRAQLQEVRDAFWHPLERLQELHAASGYHNNEVIIERALKRLAAKHQQKHQGI</sequence>
<keyword evidence="5" id="KW-1185">Reference proteome</keyword>
<dbReference type="RefSeq" id="WP_267151986.1">
    <property type="nucleotide sequence ID" value="NZ_JAPMLT010000005.1"/>
</dbReference>
<organism evidence="4 5">
    <name type="scientific">Tumebacillus lacus</name>
    <dbReference type="NCBI Taxonomy" id="2995335"/>
    <lineage>
        <taxon>Bacteria</taxon>
        <taxon>Bacillati</taxon>
        <taxon>Bacillota</taxon>
        <taxon>Bacilli</taxon>
        <taxon>Bacillales</taxon>
        <taxon>Alicyclobacillaceae</taxon>
        <taxon>Tumebacillus</taxon>
    </lineage>
</organism>
<dbReference type="PANTHER" id="PTHR21340:SF0">
    <property type="entry name" value="BIS(5'-NUCLEOSYL)-TETRAPHOSPHATASE [ASYMMETRICAL]"/>
    <property type="match status" value="1"/>
</dbReference>
<dbReference type="CDD" id="cd03673">
    <property type="entry name" value="NUDIX_Ap6A_hydrolase"/>
    <property type="match status" value="1"/>
</dbReference>
<dbReference type="SUPFAM" id="SSF55811">
    <property type="entry name" value="Nudix"/>
    <property type="match status" value="1"/>
</dbReference>
<gene>
    <name evidence="4" type="ORF">OS242_12290</name>
</gene>
<comment type="caution">
    <text evidence="4">The sequence shown here is derived from an EMBL/GenBank/DDBJ whole genome shotgun (WGS) entry which is preliminary data.</text>
</comment>
<dbReference type="PANTHER" id="PTHR21340">
    <property type="entry name" value="DIADENOSINE 5,5-P1,P4-TETRAPHOSPHATE PYROPHOSPHOHYDROLASE MUTT"/>
    <property type="match status" value="1"/>
</dbReference>
<evidence type="ECO:0000256" key="1">
    <source>
        <dbReference type="ARBA" id="ARBA00022801"/>
    </source>
</evidence>
<evidence type="ECO:0000313" key="4">
    <source>
        <dbReference type="EMBL" id="MCX7570739.1"/>
    </source>
</evidence>
<dbReference type="EMBL" id="JAPMLT010000005">
    <property type="protein sequence ID" value="MCX7570739.1"/>
    <property type="molecule type" value="Genomic_DNA"/>
</dbReference>
<comment type="similarity">
    <text evidence="2">Belongs to the Nudix hydrolase family.</text>
</comment>
<dbReference type="InterPro" id="IPR015797">
    <property type="entry name" value="NUDIX_hydrolase-like_dom_sf"/>
</dbReference>
<dbReference type="InterPro" id="IPR051325">
    <property type="entry name" value="Nudix_hydrolase_domain"/>
</dbReference>
<evidence type="ECO:0000313" key="5">
    <source>
        <dbReference type="Proteomes" id="UP001208017"/>
    </source>
</evidence>
<dbReference type="InterPro" id="IPR020476">
    <property type="entry name" value="Nudix_hydrolase"/>
</dbReference>
<proteinExistence type="inferred from homology"/>
<evidence type="ECO:0000259" key="3">
    <source>
        <dbReference type="PROSITE" id="PS51462"/>
    </source>
</evidence>
<accession>A0ABT3X7M4</accession>
<feature type="domain" description="Nudix hydrolase" evidence="3">
    <location>
        <begin position="1"/>
        <end position="132"/>
    </location>
</feature>
<dbReference type="Gene3D" id="3.90.79.10">
    <property type="entry name" value="Nucleoside Triphosphate Pyrophosphohydrolase"/>
    <property type="match status" value="1"/>
</dbReference>
<reference evidence="4 5" key="1">
    <citation type="submission" date="2022-11" db="EMBL/GenBank/DDBJ databases">
        <title>Study of microbial diversity in lake waters.</title>
        <authorList>
            <person name="Zhang J."/>
        </authorList>
    </citation>
    <scope>NUCLEOTIDE SEQUENCE [LARGE SCALE GENOMIC DNA]</scope>
    <source>
        <strain evidence="4 5">DT12</strain>
    </source>
</reference>
<dbReference type="InterPro" id="IPR000086">
    <property type="entry name" value="NUDIX_hydrolase_dom"/>
</dbReference>
<name>A0ABT3X7M4_9BACL</name>
<dbReference type="PROSITE" id="PS00893">
    <property type="entry name" value="NUDIX_BOX"/>
    <property type="match status" value="1"/>
</dbReference>
<keyword evidence="1 2" id="KW-0378">Hydrolase</keyword>
<dbReference type="Pfam" id="PF00293">
    <property type="entry name" value="NUDIX"/>
    <property type="match status" value="1"/>
</dbReference>
<dbReference type="PRINTS" id="PR00502">
    <property type="entry name" value="NUDIXFAMILY"/>
</dbReference>
<dbReference type="PROSITE" id="PS51462">
    <property type="entry name" value="NUDIX"/>
    <property type="match status" value="1"/>
</dbReference>
<dbReference type="InterPro" id="IPR020084">
    <property type="entry name" value="NUDIX_hydrolase_CS"/>
</dbReference>
<evidence type="ECO:0000256" key="2">
    <source>
        <dbReference type="RuleBase" id="RU003476"/>
    </source>
</evidence>
<dbReference type="Proteomes" id="UP001208017">
    <property type="component" value="Unassembled WGS sequence"/>
</dbReference>